<dbReference type="InterPro" id="IPR000362">
    <property type="entry name" value="Fumarate_lyase_fam"/>
</dbReference>
<dbReference type="Gene3D" id="1.10.40.30">
    <property type="entry name" value="Fumarase/aspartase (C-terminal domain)"/>
    <property type="match status" value="1"/>
</dbReference>
<keyword evidence="10" id="KW-1185">Reference proteome</keyword>
<comment type="caution">
    <text evidence="9">The sequence shown here is derived from an EMBL/GenBank/DDBJ whole genome shotgun (WGS) entry which is preliminary data.</text>
</comment>
<gene>
    <name evidence="9" type="ORF">ACIPEN_03205</name>
</gene>
<dbReference type="GO" id="GO:0016829">
    <property type="term" value="F:lyase activity"/>
    <property type="evidence" value="ECO:0007669"/>
    <property type="project" value="UniProtKB-KW"/>
</dbReference>
<comment type="catalytic activity">
    <reaction evidence="1">
        <text>2-(N(omega)-L-arginino)succinate = fumarate + L-arginine</text>
        <dbReference type="Rhea" id="RHEA:24020"/>
        <dbReference type="ChEBI" id="CHEBI:29806"/>
        <dbReference type="ChEBI" id="CHEBI:32682"/>
        <dbReference type="ChEBI" id="CHEBI:57472"/>
        <dbReference type="EC" id="4.3.2.1"/>
    </reaction>
</comment>
<dbReference type="PANTHER" id="PTHR43814">
    <property type="entry name" value="ARGININOSUCCINATE LYASE"/>
    <property type="match status" value="1"/>
</dbReference>
<dbReference type="Proteomes" id="UP001617427">
    <property type="component" value="Unassembled WGS sequence"/>
</dbReference>
<keyword evidence="4" id="KW-0055">Arginine biosynthesis</keyword>
<evidence type="ECO:0000313" key="9">
    <source>
        <dbReference type="EMBL" id="MFJ3044819.1"/>
    </source>
</evidence>
<keyword evidence="5 9" id="KW-0456">Lyase</keyword>
<keyword evidence="4" id="KW-0028">Amino-acid biosynthesis</keyword>
<dbReference type="Gene3D" id="1.10.275.10">
    <property type="entry name" value="Fumarase/aspartase (N-terminal domain)"/>
    <property type="match status" value="1"/>
</dbReference>
<proteinExistence type="predicted"/>
<dbReference type="InterPro" id="IPR022761">
    <property type="entry name" value="Fumarate_lyase_N"/>
</dbReference>
<accession>A0ABW8ETM6</accession>
<evidence type="ECO:0000259" key="7">
    <source>
        <dbReference type="Pfam" id="PF00206"/>
    </source>
</evidence>
<dbReference type="InterPro" id="IPR009049">
    <property type="entry name" value="Argininosuccinate_lyase"/>
</dbReference>
<feature type="chain" id="PRO_5047503742" description="argininosuccinate lyase" evidence="6">
    <location>
        <begin position="43"/>
        <end position="520"/>
    </location>
</feature>
<keyword evidence="6" id="KW-0732">Signal</keyword>
<dbReference type="RefSeq" id="WP_402698316.1">
    <property type="nucleotide sequence ID" value="NZ_JBIUZV010000002.1"/>
</dbReference>
<dbReference type="PRINTS" id="PR00149">
    <property type="entry name" value="FUMRATELYASE"/>
</dbReference>
<dbReference type="SUPFAM" id="SSF48557">
    <property type="entry name" value="L-aspartase-like"/>
    <property type="match status" value="1"/>
</dbReference>
<dbReference type="Gene3D" id="1.20.200.10">
    <property type="entry name" value="Fumarase/aspartase (Central domain)"/>
    <property type="match status" value="1"/>
</dbReference>
<dbReference type="CDD" id="cd01359">
    <property type="entry name" value="Argininosuccinate_lyase"/>
    <property type="match status" value="1"/>
</dbReference>
<organism evidence="9 10">
    <name type="scientific">Herbaspirillum chlorophenolicum</name>
    <dbReference type="NCBI Taxonomy" id="211589"/>
    <lineage>
        <taxon>Bacteria</taxon>
        <taxon>Pseudomonadati</taxon>
        <taxon>Pseudomonadota</taxon>
        <taxon>Betaproteobacteria</taxon>
        <taxon>Burkholderiales</taxon>
        <taxon>Oxalobacteraceae</taxon>
        <taxon>Herbaspirillum</taxon>
    </lineage>
</organism>
<dbReference type="EMBL" id="JBIUZV010000002">
    <property type="protein sequence ID" value="MFJ3044819.1"/>
    <property type="molecule type" value="Genomic_DNA"/>
</dbReference>
<dbReference type="PRINTS" id="PR00145">
    <property type="entry name" value="ARGSUCLYASE"/>
</dbReference>
<evidence type="ECO:0000256" key="5">
    <source>
        <dbReference type="ARBA" id="ARBA00023239"/>
    </source>
</evidence>
<feature type="domain" description="Fumarate lyase N-terminal" evidence="7">
    <location>
        <begin position="121"/>
        <end position="323"/>
    </location>
</feature>
<evidence type="ECO:0000256" key="2">
    <source>
        <dbReference type="ARBA" id="ARBA00004941"/>
    </source>
</evidence>
<dbReference type="EC" id="4.3.2.1" evidence="3"/>
<evidence type="ECO:0000259" key="8">
    <source>
        <dbReference type="Pfam" id="PF14698"/>
    </source>
</evidence>
<evidence type="ECO:0000256" key="4">
    <source>
        <dbReference type="ARBA" id="ARBA00022571"/>
    </source>
</evidence>
<evidence type="ECO:0000256" key="3">
    <source>
        <dbReference type="ARBA" id="ARBA00012338"/>
    </source>
</evidence>
<evidence type="ECO:0000256" key="1">
    <source>
        <dbReference type="ARBA" id="ARBA00000985"/>
    </source>
</evidence>
<dbReference type="Pfam" id="PF00206">
    <property type="entry name" value="Lyase_1"/>
    <property type="match status" value="1"/>
</dbReference>
<protein>
    <recommendedName>
        <fullName evidence="3">argininosuccinate lyase</fullName>
        <ecNumber evidence="3">4.3.2.1</ecNumber>
    </recommendedName>
</protein>
<feature type="signal peptide" evidence="6">
    <location>
        <begin position="1"/>
        <end position="42"/>
    </location>
</feature>
<dbReference type="InterPro" id="IPR024083">
    <property type="entry name" value="Fumarase/histidase_N"/>
</dbReference>
<sequence>MKTNDFRPMQAIARPIPARMPGKLRKLAVLSLAALALAPAFAAGQASTGPHDYFYFLGEMNKASTVMTIENKIVPPALGKKIVKAVDQVIKDGDQPGAKRPVDYLQYEPLILAYAGPDGSRMHSGRSRQDILSTTRRLMQRERVLNLMDQMNKSKAVFLKLAADNLDTIVPAYTNGVQAQPTTYAHYLLAFAAAFGRDSTRFQEAYARLNLNPLGSAALGTSSFPVDRNRLAELLGFDGPVENSYDAAQLGALDMGVELVGICSNAALTMGILVQDMHTQYHNPYPWIMIREGRLTGTSSIMPQKRNPYGLNVLRLQASEVVGGAMTFQVEAHNVTPGMPDYKRDQVEKTLDLTANSFGKLADLMSNLVIDKDRALAEVDADYSTTTELADILQRDSDVPFRVGHHFASDLVTYGRTNKIKPADIPFDQVQKIYGDALKAFNFDHAQFPLAQERFRQALTAQNMIESSRGLGGPQRAEVERMLTAERARLAQDELWLKGQRDKLAAASQKLDQAFYKLGQ</sequence>
<evidence type="ECO:0000313" key="10">
    <source>
        <dbReference type="Proteomes" id="UP001617427"/>
    </source>
</evidence>
<dbReference type="Pfam" id="PF14698">
    <property type="entry name" value="ASL_C2"/>
    <property type="match status" value="1"/>
</dbReference>
<dbReference type="InterPro" id="IPR029419">
    <property type="entry name" value="Arg_succ_lyase_C"/>
</dbReference>
<feature type="domain" description="Argininosuccinate lyase C-terminal" evidence="8">
    <location>
        <begin position="383"/>
        <end position="465"/>
    </location>
</feature>
<name>A0ABW8ETM6_9BURK</name>
<reference evidence="9 10" key="1">
    <citation type="submission" date="2024-10" db="EMBL/GenBank/DDBJ databases">
        <title>The Natural Products Discovery Center: Release of the First 8490 Sequenced Strains for Exploring Actinobacteria Biosynthetic Diversity.</title>
        <authorList>
            <person name="Kalkreuter E."/>
            <person name="Kautsar S.A."/>
            <person name="Yang D."/>
            <person name="Bader C.D."/>
            <person name="Teijaro C.N."/>
            <person name="Fluegel L."/>
            <person name="Davis C.M."/>
            <person name="Simpson J.R."/>
            <person name="Lauterbach L."/>
            <person name="Steele A.D."/>
            <person name="Gui C."/>
            <person name="Meng S."/>
            <person name="Li G."/>
            <person name="Viehrig K."/>
            <person name="Ye F."/>
            <person name="Su P."/>
            <person name="Kiefer A.F."/>
            <person name="Nichols A."/>
            <person name="Cepeda A.J."/>
            <person name="Yan W."/>
            <person name="Fan B."/>
            <person name="Jiang Y."/>
            <person name="Adhikari A."/>
            <person name="Zheng C.-J."/>
            <person name="Schuster L."/>
            <person name="Cowan T.M."/>
            <person name="Smanski M.J."/>
            <person name="Chevrette M.G."/>
            <person name="De Carvalho L.P.S."/>
            <person name="Shen B."/>
        </authorList>
    </citation>
    <scope>NUCLEOTIDE SEQUENCE [LARGE SCALE GENOMIC DNA]</scope>
    <source>
        <strain evidence="9 10">NPDC087045</strain>
    </source>
</reference>
<comment type="pathway">
    <text evidence="2">Amino-acid biosynthesis; L-arginine biosynthesis; L-arginine from L-ornithine and carbamoyl phosphate: step 3/3.</text>
</comment>
<dbReference type="InterPro" id="IPR008948">
    <property type="entry name" value="L-Aspartase-like"/>
</dbReference>
<dbReference type="PANTHER" id="PTHR43814:SF1">
    <property type="entry name" value="ARGININOSUCCINATE LYASE"/>
    <property type="match status" value="1"/>
</dbReference>
<evidence type="ECO:0000256" key="6">
    <source>
        <dbReference type="SAM" id="SignalP"/>
    </source>
</evidence>